<name>A0ABV3VN71_9MYCO</name>
<dbReference type="InterPro" id="IPR000425">
    <property type="entry name" value="MIP"/>
</dbReference>
<keyword evidence="7 10" id="KW-0472">Membrane</keyword>
<keyword evidence="3 8" id="KW-0813">Transport</keyword>
<reference evidence="11 12" key="1">
    <citation type="submission" date="2024-04" db="EMBL/GenBank/DDBJ databases">
        <title>Genomic Markers of Mycobacteria.</title>
        <authorList>
            <person name="Soliman M.S."/>
            <person name="Elkholy A."/>
            <person name="Soliman N.S."/>
            <person name="Abbas A."/>
            <person name="Khayrat S."/>
            <person name="Shawky S."/>
        </authorList>
    </citation>
    <scope>NUCLEOTIDE SEQUENCE [LARGE SCALE GENOMIC DNA]</scope>
    <source>
        <strain evidence="11 12">Egy-CU-AM5</strain>
    </source>
</reference>
<feature type="transmembrane region" description="Helical" evidence="10">
    <location>
        <begin position="92"/>
        <end position="116"/>
    </location>
</feature>
<feature type="transmembrane region" description="Helical" evidence="10">
    <location>
        <begin position="161"/>
        <end position="179"/>
    </location>
</feature>
<protein>
    <submittedName>
        <fullName evidence="11">MIP/aquaporin family protein</fullName>
    </submittedName>
</protein>
<feature type="transmembrane region" description="Helical" evidence="10">
    <location>
        <begin position="136"/>
        <end position="154"/>
    </location>
</feature>
<evidence type="ECO:0000313" key="11">
    <source>
        <dbReference type="EMBL" id="MEX3742832.1"/>
    </source>
</evidence>
<keyword evidence="5 8" id="KW-0812">Transmembrane</keyword>
<feature type="region of interest" description="Disordered" evidence="9">
    <location>
        <begin position="237"/>
        <end position="279"/>
    </location>
</feature>
<dbReference type="PRINTS" id="PR00783">
    <property type="entry name" value="MINTRINSICP"/>
</dbReference>
<comment type="similarity">
    <text evidence="2 8">Belongs to the MIP/aquaporin (TC 1.A.8) family.</text>
</comment>
<feature type="compositionally biased region" description="Low complexity" evidence="9">
    <location>
        <begin position="240"/>
        <end position="256"/>
    </location>
</feature>
<dbReference type="InterPro" id="IPR034294">
    <property type="entry name" value="Aquaporin_transptr"/>
</dbReference>
<keyword evidence="4" id="KW-1003">Cell membrane</keyword>
<dbReference type="PANTHER" id="PTHR19139:SF199">
    <property type="entry name" value="MIP17260P"/>
    <property type="match status" value="1"/>
</dbReference>
<dbReference type="Pfam" id="PF00230">
    <property type="entry name" value="MIP"/>
    <property type="match status" value="1"/>
</dbReference>
<evidence type="ECO:0000256" key="5">
    <source>
        <dbReference type="ARBA" id="ARBA00022692"/>
    </source>
</evidence>
<dbReference type="InterPro" id="IPR023271">
    <property type="entry name" value="Aquaporin-like"/>
</dbReference>
<evidence type="ECO:0000256" key="3">
    <source>
        <dbReference type="ARBA" id="ARBA00022448"/>
    </source>
</evidence>
<evidence type="ECO:0000256" key="7">
    <source>
        <dbReference type="ARBA" id="ARBA00023136"/>
    </source>
</evidence>
<evidence type="ECO:0000313" key="12">
    <source>
        <dbReference type="Proteomes" id="UP001558474"/>
    </source>
</evidence>
<gene>
    <name evidence="11" type="ORF">ABFW12_31785</name>
</gene>
<dbReference type="EMBL" id="JBDLOU010000120">
    <property type="protein sequence ID" value="MEX3742832.1"/>
    <property type="molecule type" value="Genomic_DNA"/>
</dbReference>
<feature type="transmembrane region" description="Helical" evidence="10">
    <location>
        <begin position="212"/>
        <end position="231"/>
    </location>
</feature>
<dbReference type="RefSeq" id="WP_368574510.1">
    <property type="nucleotide sequence ID" value="NZ_JBDLOU010000120.1"/>
</dbReference>
<evidence type="ECO:0000256" key="2">
    <source>
        <dbReference type="ARBA" id="ARBA00006175"/>
    </source>
</evidence>
<dbReference type="SUPFAM" id="SSF81338">
    <property type="entry name" value="Aquaporin-like"/>
    <property type="match status" value="1"/>
</dbReference>
<evidence type="ECO:0000256" key="10">
    <source>
        <dbReference type="SAM" id="Phobius"/>
    </source>
</evidence>
<dbReference type="PANTHER" id="PTHR19139">
    <property type="entry name" value="AQUAPORIN TRANSPORTER"/>
    <property type="match status" value="1"/>
</dbReference>
<organism evidence="11 12">
    <name type="scientific">Mycolicibacterium porcinum</name>
    <dbReference type="NCBI Taxonomy" id="39693"/>
    <lineage>
        <taxon>Bacteria</taxon>
        <taxon>Bacillati</taxon>
        <taxon>Actinomycetota</taxon>
        <taxon>Actinomycetes</taxon>
        <taxon>Mycobacteriales</taxon>
        <taxon>Mycobacteriaceae</taxon>
        <taxon>Mycolicibacterium</taxon>
    </lineage>
</organism>
<evidence type="ECO:0000256" key="1">
    <source>
        <dbReference type="ARBA" id="ARBA00004651"/>
    </source>
</evidence>
<comment type="caution">
    <text evidence="11">The sequence shown here is derived from an EMBL/GenBank/DDBJ whole genome shotgun (WGS) entry which is preliminary data.</text>
</comment>
<feature type="transmembrane region" description="Helical" evidence="10">
    <location>
        <begin position="12"/>
        <end position="33"/>
    </location>
</feature>
<keyword evidence="6 10" id="KW-1133">Transmembrane helix</keyword>
<dbReference type="Gene3D" id="1.20.1080.10">
    <property type="entry name" value="Glycerol uptake facilitator protein"/>
    <property type="match status" value="1"/>
</dbReference>
<feature type="non-terminal residue" evidence="11">
    <location>
        <position position="279"/>
    </location>
</feature>
<dbReference type="Proteomes" id="UP001558474">
    <property type="component" value="Unassembled WGS sequence"/>
</dbReference>
<accession>A0ABV3VN71</accession>
<proteinExistence type="inferred from homology"/>
<evidence type="ECO:0000256" key="9">
    <source>
        <dbReference type="SAM" id="MobiDB-lite"/>
    </source>
</evidence>
<evidence type="ECO:0000256" key="4">
    <source>
        <dbReference type="ARBA" id="ARBA00022475"/>
    </source>
</evidence>
<sequence>MDEASLIQKLAAEAFGTAFLVFVGVGSVPATIIVNGDAPFTMADLGMISLAFATVVVATIYALGHISGNHINPAVTLGLAVTGQFPWTRVPAYIAAQAIGAIAGAAAILGVLGTAARDAGLGIATYTGDISAVQGFFAEFVGTFILVFTVFGVIHRKATAGFAGVAIGLVVFAAIIPVAPTTGASINPARTFGPMLVQQIAGGSVSWHQLPVYLTAEFLAGPLAAITYVAISRTRADTQPTPAAGRRPGCGPGLAAKPNGRSGPPTRRTPRREPATARK</sequence>
<keyword evidence="12" id="KW-1185">Reference proteome</keyword>
<dbReference type="PROSITE" id="PS00221">
    <property type="entry name" value="MIP"/>
    <property type="match status" value="1"/>
</dbReference>
<comment type="subcellular location">
    <subcellularLocation>
        <location evidence="1">Cell membrane</location>
        <topology evidence="1">Multi-pass membrane protein</topology>
    </subcellularLocation>
</comment>
<evidence type="ECO:0000256" key="6">
    <source>
        <dbReference type="ARBA" id="ARBA00022989"/>
    </source>
</evidence>
<feature type="transmembrane region" description="Helical" evidence="10">
    <location>
        <begin position="45"/>
        <end position="63"/>
    </location>
</feature>
<evidence type="ECO:0000256" key="8">
    <source>
        <dbReference type="RuleBase" id="RU000477"/>
    </source>
</evidence>
<dbReference type="InterPro" id="IPR022357">
    <property type="entry name" value="MIP_CS"/>
</dbReference>